<dbReference type="SUPFAM" id="SSF51569">
    <property type="entry name" value="Aldolase"/>
    <property type="match status" value="1"/>
</dbReference>
<feature type="binding site" evidence="8">
    <location>
        <begin position="411"/>
        <end position="416"/>
    </location>
    <ligand>
        <name>NADP(+)</name>
        <dbReference type="ChEBI" id="CHEBI:58349"/>
    </ligand>
</feature>
<feature type="binding site" evidence="8">
    <location>
        <begin position="263"/>
        <end position="265"/>
    </location>
    <ligand>
        <name>shikimate</name>
        <dbReference type="ChEBI" id="CHEBI:36208"/>
    </ligand>
</feature>
<reference evidence="12 13" key="1">
    <citation type="submission" date="2019-02" db="EMBL/GenBank/DDBJ databases">
        <title>Deep-cultivation of Planctomycetes and their phenomic and genomic characterization uncovers novel biology.</title>
        <authorList>
            <person name="Wiegand S."/>
            <person name="Jogler M."/>
            <person name="Boedeker C."/>
            <person name="Pinto D."/>
            <person name="Vollmers J."/>
            <person name="Rivas-Marin E."/>
            <person name="Kohn T."/>
            <person name="Peeters S.H."/>
            <person name="Heuer A."/>
            <person name="Rast P."/>
            <person name="Oberbeckmann S."/>
            <person name="Bunk B."/>
            <person name="Jeske O."/>
            <person name="Meyerdierks A."/>
            <person name="Storesund J.E."/>
            <person name="Kallscheuer N."/>
            <person name="Luecker S."/>
            <person name="Lage O.M."/>
            <person name="Pohl T."/>
            <person name="Merkel B.J."/>
            <person name="Hornburger P."/>
            <person name="Mueller R.-W."/>
            <person name="Bruemmer F."/>
            <person name="Labrenz M."/>
            <person name="Spormann A.M."/>
            <person name="Op den Camp H."/>
            <person name="Overmann J."/>
            <person name="Amann R."/>
            <person name="Jetten M.S.M."/>
            <person name="Mascher T."/>
            <person name="Medema M.H."/>
            <person name="Devos D.P."/>
            <person name="Kaster A.-K."/>
            <person name="Ovreas L."/>
            <person name="Rohde M."/>
            <person name="Galperin M.Y."/>
            <person name="Jogler C."/>
        </authorList>
    </citation>
    <scope>NUCLEOTIDE SEQUENCE [LARGE SCALE GENOMIC DNA]</scope>
    <source>
        <strain evidence="12 13">KS4</strain>
    </source>
</reference>
<evidence type="ECO:0000256" key="7">
    <source>
        <dbReference type="ARBA" id="ARBA00049442"/>
    </source>
</evidence>
<feature type="binding site" evidence="8">
    <location>
        <position position="344"/>
    </location>
    <ligand>
        <name>shikimate</name>
        <dbReference type="ChEBI" id="CHEBI:36208"/>
    </ligand>
</feature>
<dbReference type="GO" id="GO:0009423">
    <property type="term" value="P:chorismate biosynthetic process"/>
    <property type="evidence" value="ECO:0007669"/>
    <property type="project" value="UniProtKB-UniRule"/>
</dbReference>
<evidence type="ECO:0000256" key="5">
    <source>
        <dbReference type="ARBA" id="ARBA00023002"/>
    </source>
</evidence>
<dbReference type="HAMAP" id="MF_00222">
    <property type="entry name" value="Shikimate_DH_AroE"/>
    <property type="match status" value="1"/>
</dbReference>
<dbReference type="SUPFAM" id="SSF53223">
    <property type="entry name" value="Aminoacid dehydrogenase-like, N-terminal domain"/>
    <property type="match status" value="1"/>
</dbReference>
<feature type="domain" description="Pyrroline-5-carboxylate reductase catalytic N-terminal" evidence="9">
    <location>
        <begin position="383"/>
        <end position="451"/>
    </location>
</feature>
<protein>
    <recommendedName>
        <fullName evidence="2 8">Shikimate dehydrogenase (NADP(+))</fullName>
        <shortName evidence="8">SDH</shortName>
        <ecNumber evidence="2 8">1.1.1.25</ecNumber>
    </recommendedName>
</protein>
<dbReference type="OrthoDB" id="9792692at2"/>
<dbReference type="InterPro" id="IPR013785">
    <property type="entry name" value="Aldolase_TIM"/>
</dbReference>
<dbReference type="AlphaFoldDB" id="A0A517YXX7"/>
<feature type="domain" description="SDH C-terminal" evidence="11">
    <location>
        <begin position="498"/>
        <end position="525"/>
    </location>
</feature>
<feature type="binding site" evidence="8">
    <location>
        <position position="360"/>
    </location>
    <ligand>
        <name>shikimate</name>
        <dbReference type="ChEBI" id="CHEBI:36208"/>
    </ligand>
</feature>
<evidence type="ECO:0000259" key="10">
    <source>
        <dbReference type="Pfam" id="PF08501"/>
    </source>
</evidence>
<dbReference type="CDD" id="cd00502">
    <property type="entry name" value="DHQase_I"/>
    <property type="match status" value="1"/>
</dbReference>
<dbReference type="PANTHER" id="PTHR21089">
    <property type="entry name" value="SHIKIMATE DEHYDROGENASE"/>
    <property type="match status" value="1"/>
</dbReference>
<comment type="similarity">
    <text evidence="8">Belongs to the shikimate dehydrogenase family.</text>
</comment>
<name>A0A517YXX7_9BACT</name>
<dbReference type="PANTHER" id="PTHR21089:SF1">
    <property type="entry name" value="BIFUNCTIONAL 3-DEHYDROQUINATE DEHYDRATASE_SHIKIMATE DEHYDROGENASE, CHLOROPLASTIC"/>
    <property type="match status" value="1"/>
</dbReference>
<feature type="binding site" evidence="8">
    <location>
        <position position="315"/>
    </location>
    <ligand>
        <name>shikimate</name>
        <dbReference type="ChEBI" id="CHEBI:36208"/>
    </ligand>
</feature>
<feature type="active site" description="Proton acceptor" evidence="8">
    <location>
        <position position="319"/>
    </location>
</feature>
<feature type="binding site" evidence="8">
    <location>
        <position position="496"/>
    </location>
    <ligand>
        <name>NADP(+)</name>
        <dbReference type="ChEBI" id="CHEBI:58349"/>
    </ligand>
</feature>
<feature type="binding site" evidence="8">
    <location>
        <position position="335"/>
    </location>
    <ligand>
        <name>NADP(+)</name>
        <dbReference type="ChEBI" id="CHEBI:58349"/>
    </ligand>
</feature>
<organism evidence="12 13">
    <name type="scientific">Poriferisphaera corsica</name>
    <dbReference type="NCBI Taxonomy" id="2528020"/>
    <lineage>
        <taxon>Bacteria</taxon>
        <taxon>Pseudomonadati</taxon>
        <taxon>Planctomycetota</taxon>
        <taxon>Phycisphaerae</taxon>
        <taxon>Phycisphaerales</taxon>
        <taxon>Phycisphaeraceae</taxon>
        <taxon>Poriferisphaera</taxon>
    </lineage>
</organism>
<dbReference type="InterPro" id="IPR046346">
    <property type="entry name" value="Aminoacid_DH-like_N_sf"/>
</dbReference>
<feature type="binding site" evidence="8">
    <location>
        <position position="473"/>
    </location>
    <ligand>
        <name>NADP(+)</name>
        <dbReference type="ChEBI" id="CHEBI:58349"/>
    </ligand>
</feature>
<proteinExistence type="inferred from homology"/>
<dbReference type="Pfam" id="PF01487">
    <property type="entry name" value="DHquinase_I"/>
    <property type="match status" value="1"/>
</dbReference>
<dbReference type="EMBL" id="CP036425">
    <property type="protein sequence ID" value="QDU35059.1"/>
    <property type="molecule type" value="Genomic_DNA"/>
</dbReference>
<accession>A0A517YXX7</accession>
<evidence type="ECO:0000256" key="3">
    <source>
        <dbReference type="ARBA" id="ARBA00022605"/>
    </source>
</evidence>
<gene>
    <name evidence="8 12" type="primary">aroE</name>
    <name evidence="12" type="ORF">KS4_31370</name>
</gene>
<feature type="binding site" evidence="8">
    <location>
        <position position="475"/>
    </location>
    <ligand>
        <name>shikimate</name>
        <dbReference type="ChEBI" id="CHEBI:36208"/>
    </ligand>
</feature>
<dbReference type="InterPro" id="IPR041121">
    <property type="entry name" value="SDH_C"/>
</dbReference>
<sequence>MVRFWGMTKLTVPIMVYSVEQGLADAAKAAEAGADLVEFRIDHFGEWEAGASGVGMLVEGSALPCIVTCRPVWEGGEYDGDEMERVSALEHVLESGGAGPAYIDFELLGWEKSANIRQKVKLAIEHEGQVRGVETGLVLSSHDFRGRPGDLLRRVEKMVEVDACRVIKVAWAAKSLRDNLEAFEIIEKRWKPTIALCMGEYGLASRVLAKKFGALLTFAVLSNQEGTAPGQPTVEDLKGLYRWDRLGKKTKVYGVVGYPVGHSMSPQIHNAGFDAVDYDGVYLPMPVAPEYEAFKATVGTWLDYQSLDFKGASVTIPHKANLLRFVEEEGGEVEELSRTIGAANTLVVREDGSLYACNTDYAAALDCVCEKMAIKREGLNGKRIAVLGAGGVARAIVAGYTAYGAEVVVFNRTVQKAEALAKEFGCEAKGMDEASTFKGDLIINCTPMGMHPNEGETPLAGYAFEMGMVVFDTIYNPLETQLLKDAKAAGCVTVSGGEMFVKQAAGQFEAWTGKDAPLDVFAKELKKYLGL</sequence>
<evidence type="ECO:0000259" key="11">
    <source>
        <dbReference type="Pfam" id="PF18317"/>
    </source>
</evidence>
<dbReference type="EC" id="1.1.1.25" evidence="2 8"/>
<dbReference type="Gene3D" id="3.20.20.70">
    <property type="entry name" value="Aldolase class I"/>
    <property type="match status" value="1"/>
</dbReference>
<evidence type="ECO:0000256" key="6">
    <source>
        <dbReference type="ARBA" id="ARBA00023141"/>
    </source>
</evidence>
<dbReference type="GO" id="GO:0003855">
    <property type="term" value="F:3-dehydroquinate dehydratase activity"/>
    <property type="evidence" value="ECO:0007669"/>
    <property type="project" value="InterPro"/>
</dbReference>
<dbReference type="GO" id="GO:0009073">
    <property type="term" value="P:aromatic amino acid family biosynthetic process"/>
    <property type="evidence" value="ECO:0007669"/>
    <property type="project" value="UniProtKB-KW"/>
</dbReference>
<dbReference type="GO" id="GO:0008652">
    <property type="term" value="P:amino acid biosynthetic process"/>
    <property type="evidence" value="ECO:0007669"/>
    <property type="project" value="UniProtKB-KW"/>
</dbReference>
<dbReference type="Gene3D" id="3.40.50.720">
    <property type="entry name" value="NAD(P)-binding Rossmann-like Domain"/>
    <property type="match status" value="1"/>
</dbReference>
<dbReference type="Proteomes" id="UP000317369">
    <property type="component" value="Chromosome"/>
</dbReference>
<evidence type="ECO:0000256" key="8">
    <source>
        <dbReference type="HAMAP-Rule" id="MF_00222"/>
    </source>
</evidence>
<dbReference type="CDD" id="cd01065">
    <property type="entry name" value="NAD_bind_Shikimate_DH"/>
    <property type="match status" value="1"/>
</dbReference>
<dbReference type="UniPathway" id="UPA00053">
    <property type="reaction ID" value="UER00087"/>
</dbReference>
<keyword evidence="6 8" id="KW-0057">Aromatic amino acid biosynthesis</keyword>
<dbReference type="Pfam" id="PF08501">
    <property type="entry name" value="Shikimate_dh_N"/>
    <property type="match status" value="1"/>
</dbReference>
<comment type="pathway">
    <text evidence="1 8">Metabolic intermediate biosynthesis; chorismate biosynthesis; chorismate from D-erythrose 4-phosphate and phosphoenolpyruvate: step 4/7.</text>
</comment>
<evidence type="ECO:0000313" key="13">
    <source>
        <dbReference type="Proteomes" id="UP000317369"/>
    </source>
</evidence>
<comment type="function">
    <text evidence="8">Involved in the biosynthesis of the chorismate, which leads to the biosynthesis of aromatic amino acids. Catalyzes the reversible NADPH linked reduction of 3-dehydroshikimate (DHSA) to yield shikimate (SA).</text>
</comment>
<comment type="subunit">
    <text evidence="8">Homodimer.</text>
</comment>
<dbReference type="InterPro" id="IPR022893">
    <property type="entry name" value="Shikimate_DH_fam"/>
</dbReference>
<feature type="domain" description="Shikimate dehydrogenase substrate binding N-terminal" evidence="10">
    <location>
        <begin position="255"/>
        <end position="346"/>
    </location>
</feature>
<evidence type="ECO:0000256" key="4">
    <source>
        <dbReference type="ARBA" id="ARBA00022857"/>
    </source>
</evidence>
<dbReference type="InterPro" id="IPR028939">
    <property type="entry name" value="P5C_Rdtase_cat_N"/>
</dbReference>
<keyword evidence="13" id="KW-1185">Reference proteome</keyword>
<comment type="catalytic activity">
    <reaction evidence="7 8">
        <text>shikimate + NADP(+) = 3-dehydroshikimate + NADPH + H(+)</text>
        <dbReference type="Rhea" id="RHEA:17737"/>
        <dbReference type="ChEBI" id="CHEBI:15378"/>
        <dbReference type="ChEBI" id="CHEBI:16630"/>
        <dbReference type="ChEBI" id="CHEBI:36208"/>
        <dbReference type="ChEBI" id="CHEBI:57783"/>
        <dbReference type="ChEBI" id="CHEBI:58349"/>
        <dbReference type="EC" id="1.1.1.25"/>
    </reaction>
</comment>
<dbReference type="SUPFAM" id="SSF51735">
    <property type="entry name" value="NAD(P)-binding Rossmann-fold domains"/>
    <property type="match status" value="1"/>
</dbReference>
<dbReference type="GO" id="GO:0019632">
    <property type="term" value="P:shikimate metabolic process"/>
    <property type="evidence" value="ECO:0007669"/>
    <property type="project" value="InterPro"/>
</dbReference>
<dbReference type="GO" id="GO:0050661">
    <property type="term" value="F:NADP binding"/>
    <property type="evidence" value="ECO:0007669"/>
    <property type="project" value="InterPro"/>
</dbReference>
<evidence type="ECO:0000256" key="2">
    <source>
        <dbReference type="ARBA" id="ARBA00012962"/>
    </source>
</evidence>
<dbReference type="Pfam" id="PF18317">
    <property type="entry name" value="SDH_C"/>
    <property type="match status" value="1"/>
</dbReference>
<feature type="binding site" evidence="8">
    <location>
        <begin position="388"/>
        <end position="392"/>
    </location>
    <ligand>
        <name>NADP(+)</name>
        <dbReference type="ChEBI" id="CHEBI:58349"/>
    </ligand>
</feature>
<dbReference type="InterPro" id="IPR011342">
    <property type="entry name" value="Shikimate_DH"/>
</dbReference>
<keyword evidence="4 8" id="KW-0521">NADP</keyword>
<evidence type="ECO:0000313" key="12">
    <source>
        <dbReference type="EMBL" id="QDU35059.1"/>
    </source>
</evidence>
<dbReference type="InterPro" id="IPR013708">
    <property type="entry name" value="Shikimate_DH-bd_N"/>
</dbReference>
<evidence type="ECO:0000256" key="1">
    <source>
        <dbReference type="ARBA" id="ARBA00004871"/>
    </source>
</evidence>
<dbReference type="Gene3D" id="3.40.50.10860">
    <property type="entry name" value="Leucine Dehydrogenase, chain A, domain 1"/>
    <property type="match status" value="1"/>
</dbReference>
<keyword evidence="3 8" id="KW-0028">Amino-acid biosynthesis</keyword>
<dbReference type="InterPro" id="IPR036291">
    <property type="entry name" value="NAD(P)-bd_dom_sf"/>
</dbReference>
<dbReference type="NCBIfam" id="TIGR00507">
    <property type="entry name" value="aroE"/>
    <property type="match status" value="1"/>
</dbReference>
<dbReference type="KEGG" id="pcor:KS4_31370"/>
<dbReference type="GO" id="GO:0004764">
    <property type="term" value="F:shikimate 3-dehydrogenase (NADP+) activity"/>
    <property type="evidence" value="ECO:0007669"/>
    <property type="project" value="UniProtKB-UniRule"/>
</dbReference>
<keyword evidence="5 8" id="KW-0560">Oxidoreductase</keyword>
<dbReference type="InterPro" id="IPR001381">
    <property type="entry name" value="DHquinase_I"/>
</dbReference>
<evidence type="ECO:0000259" key="9">
    <source>
        <dbReference type="Pfam" id="PF03807"/>
    </source>
</evidence>
<feature type="binding site" evidence="8">
    <location>
        <position position="503"/>
    </location>
    <ligand>
        <name>shikimate</name>
        <dbReference type="ChEBI" id="CHEBI:36208"/>
    </ligand>
</feature>
<dbReference type="Pfam" id="PF03807">
    <property type="entry name" value="F420_oxidored"/>
    <property type="match status" value="1"/>
</dbReference>